<organism evidence="1">
    <name type="scientific">Arion vulgaris</name>
    <dbReference type="NCBI Taxonomy" id="1028688"/>
    <lineage>
        <taxon>Eukaryota</taxon>
        <taxon>Metazoa</taxon>
        <taxon>Spiralia</taxon>
        <taxon>Lophotrochozoa</taxon>
        <taxon>Mollusca</taxon>
        <taxon>Gastropoda</taxon>
        <taxon>Heterobranchia</taxon>
        <taxon>Euthyneura</taxon>
        <taxon>Panpulmonata</taxon>
        <taxon>Eupulmonata</taxon>
        <taxon>Stylommatophora</taxon>
        <taxon>Helicina</taxon>
        <taxon>Arionoidea</taxon>
        <taxon>Arionidae</taxon>
        <taxon>Arion</taxon>
    </lineage>
</organism>
<gene>
    <name evidence="1" type="primary">ORF214136</name>
</gene>
<sequence length="60" mass="6897">MLFTFLFSYHPCLFPEELFLRSSRCLSTATSVYSNQIQIVQLKENSEQIGEIILGSLPQQ</sequence>
<name>A0A0B7BUW0_9EUPU</name>
<reference evidence="1" key="1">
    <citation type="submission" date="2014-12" db="EMBL/GenBank/DDBJ databases">
        <title>Insight into the proteome of Arion vulgaris.</title>
        <authorList>
            <person name="Aradska J."/>
            <person name="Bulat T."/>
            <person name="Smidak R."/>
            <person name="Sarate P."/>
            <person name="Gangsoo J."/>
            <person name="Sialana F."/>
            <person name="Bilban M."/>
            <person name="Lubec G."/>
        </authorList>
    </citation>
    <scope>NUCLEOTIDE SEQUENCE</scope>
    <source>
        <tissue evidence="1">Skin</tissue>
    </source>
</reference>
<protein>
    <submittedName>
        <fullName evidence="1">Uncharacterized protein</fullName>
    </submittedName>
</protein>
<evidence type="ECO:0000313" key="1">
    <source>
        <dbReference type="EMBL" id="CEK96954.1"/>
    </source>
</evidence>
<accession>A0A0B7BUW0</accession>
<proteinExistence type="predicted"/>
<dbReference type="EMBL" id="HACG01050089">
    <property type="protein sequence ID" value="CEK96954.1"/>
    <property type="molecule type" value="Transcribed_RNA"/>
</dbReference>
<dbReference type="AlphaFoldDB" id="A0A0B7BUW0"/>